<dbReference type="RefSeq" id="WP_409446089.1">
    <property type="nucleotide sequence ID" value="NZ_JBJYXY010000001.1"/>
</dbReference>
<dbReference type="Gene3D" id="1.10.287.130">
    <property type="match status" value="1"/>
</dbReference>
<accession>A0ABW9KM37</accession>
<reference evidence="12 13" key="1">
    <citation type="submission" date="2024-12" db="EMBL/GenBank/DDBJ databases">
        <authorList>
            <person name="Lee Y."/>
        </authorList>
    </citation>
    <scope>NUCLEOTIDE SEQUENCE [LARGE SCALE GENOMIC DNA]</scope>
    <source>
        <strain evidence="12 13">03SUJ4</strain>
    </source>
</reference>
<dbReference type="Gene3D" id="3.30.450.20">
    <property type="entry name" value="PAS domain"/>
    <property type="match status" value="2"/>
</dbReference>
<dbReference type="InterPro" id="IPR004358">
    <property type="entry name" value="Sig_transdc_His_kin-like_C"/>
</dbReference>
<dbReference type="EMBL" id="JBJYXY010000001">
    <property type="protein sequence ID" value="MFN2975971.1"/>
    <property type="molecule type" value="Genomic_DNA"/>
</dbReference>
<sequence>MDLIQPNTFRDDAKSLLQSIIASSEDAIVTKNLDGIVTSWNSGAQRIFGYEPHEMIGESIIRLIPDELKHEEDQILAKLRAGQRIDHFETIRVRKNGERFPISVTISPVKDETGTIIGASKIARDISDRRRAEESRARLAAIVDSADDAIISKDLNGIITSWNPGACRLFGYQAEEIVGESILRLIPDELKHEEEEILRTLRAGGKIEHYETTRLSKTGELREVSVTISPIRDSSGRVIGASKIARNIADRKKVERLAIQAEKLGATGRMAATIAHEINNPLASVMNLIYLAQQDDVSREEQKSYLRIAENELERISHIARQTLGYYRDTVGPVSVHLHDLVNTVLTVYGNKLSGQGITVSTAFNDMKKICVSSGEIIQVFSNVVANAIDAMPKGGTLNISVSRTMRLGKDGLVSTFSDTGRGISRDHVSQVFEPFFTTKGSLGTGIGLWVAKQIVERHGGQISLASSTETANSGTTITIHLPFISEVSQGRVEQDAL</sequence>
<dbReference type="PRINTS" id="PR00344">
    <property type="entry name" value="BCTRLSENSOR"/>
</dbReference>
<feature type="domain" description="PAS" evidence="10">
    <location>
        <begin position="135"/>
        <end position="204"/>
    </location>
</feature>
<feature type="domain" description="PAC" evidence="11">
    <location>
        <begin position="86"/>
        <end position="138"/>
    </location>
</feature>
<evidence type="ECO:0000256" key="3">
    <source>
        <dbReference type="ARBA" id="ARBA00022553"/>
    </source>
</evidence>
<evidence type="ECO:0000256" key="8">
    <source>
        <dbReference type="ARBA" id="ARBA00023012"/>
    </source>
</evidence>
<keyword evidence="5" id="KW-0547">Nucleotide-binding</keyword>
<gene>
    <name evidence="12" type="ORF">ACK2TP_09370</name>
</gene>
<keyword evidence="13" id="KW-1185">Reference proteome</keyword>
<dbReference type="NCBIfam" id="TIGR00229">
    <property type="entry name" value="sensory_box"/>
    <property type="match status" value="2"/>
</dbReference>
<dbReference type="InterPro" id="IPR003594">
    <property type="entry name" value="HATPase_dom"/>
</dbReference>
<dbReference type="InterPro" id="IPR005467">
    <property type="entry name" value="His_kinase_dom"/>
</dbReference>
<dbReference type="PROSITE" id="PS50109">
    <property type="entry name" value="HIS_KIN"/>
    <property type="match status" value="1"/>
</dbReference>
<comment type="catalytic activity">
    <reaction evidence="1">
        <text>ATP + protein L-histidine = ADP + protein N-phospho-L-histidine.</text>
        <dbReference type="EC" id="2.7.13.3"/>
    </reaction>
</comment>
<dbReference type="InterPro" id="IPR036890">
    <property type="entry name" value="HATPase_C_sf"/>
</dbReference>
<dbReference type="Pfam" id="PF02518">
    <property type="entry name" value="HATPase_c"/>
    <property type="match status" value="1"/>
</dbReference>
<dbReference type="SMART" id="SM00388">
    <property type="entry name" value="HisKA"/>
    <property type="match status" value="1"/>
</dbReference>
<dbReference type="InterPro" id="IPR000700">
    <property type="entry name" value="PAS-assoc_C"/>
</dbReference>
<evidence type="ECO:0000256" key="7">
    <source>
        <dbReference type="ARBA" id="ARBA00022840"/>
    </source>
</evidence>
<evidence type="ECO:0000259" key="9">
    <source>
        <dbReference type="PROSITE" id="PS50109"/>
    </source>
</evidence>
<dbReference type="InterPro" id="IPR003661">
    <property type="entry name" value="HisK_dim/P_dom"/>
</dbReference>
<evidence type="ECO:0000256" key="5">
    <source>
        <dbReference type="ARBA" id="ARBA00022741"/>
    </source>
</evidence>
<dbReference type="PANTHER" id="PTHR43065">
    <property type="entry name" value="SENSOR HISTIDINE KINASE"/>
    <property type="match status" value="1"/>
</dbReference>
<dbReference type="InterPro" id="IPR000014">
    <property type="entry name" value="PAS"/>
</dbReference>
<dbReference type="SUPFAM" id="SSF55874">
    <property type="entry name" value="ATPase domain of HSP90 chaperone/DNA topoisomerase II/histidine kinase"/>
    <property type="match status" value="1"/>
</dbReference>
<dbReference type="EC" id="2.7.13.3" evidence="2"/>
<dbReference type="Pfam" id="PF00989">
    <property type="entry name" value="PAS"/>
    <property type="match status" value="1"/>
</dbReference>
<dbReference type="SMART" id="SM00086">
    <property type="entry name" value="PAC"/>
    <property type="match status" value="2"/>
</dbReference>
<feature type="domain" description="PAS" evidence="10">
    <location>
        <begin position="13"/>
        <end position="74"/>
    </location>
</feature>
<dbReference type="InterPro" id="IPR001610">
    <property type="entry name" value="PAC"/>
</dbReference>
<comment type="caution">
    <text evidence="12">The sequence shown here is derived from an EMBL/GenBank/DDBJ whole genome shotgun (WGS) entry which is preliminary data.</text>
</comment>
<evidence type="ECO:0000256" key="2">
    <source>
        <dbReference type="ARBA" id="ARBA00012438"/>
    </source>
</evidence>
<keyword evidence="3" id="KW-0597">Phosphoprotein</keyword>
<evidence type="ECO:0000313" key="13">
    <source>
        <dbReference type="Proteomes" id="UP001634747"/>
    </source>
</evidence>
<dbReference type="SMART" id="SM00387">
    <property type="entry name" value="HATPase_c"/>
    <property type="match status" value="1"/>
</dbReference>
<dbReference type="Gene3D" id="3.30.565.10">
    <property type="entry name" value="Histidine kinase-like ATPase, C-terminal domain"/>
    <property type="match status" value="1"/>
</dbReference>
<protein>
    <recommendedName>
        <fullName evidence="2">histidine kinase</fullName>
        <ecNumber evidence="2">2.7.13.3</ecNumber>
    </recommendedName>
</protein>
<organism evidence="12 13">
    <name type="scientific">Terriglobus aquaticus</name>
    <dbReference type="NCBI Taxonomy" id="940139"/>
    <lineage>
        <taxon>Bacteria</taxon>
        <taxon>Pseudomonadati</taxon>
        <taxon>Acidobacteriota</taxon>
        <taxon>Terriglobia</taxon>
        <taxon>Terriglobales</taxon>
        <taxon>Acidobacteriaceae</taxon>
        <taxon>Terriglobus</taxon>
    </lineage>
</organism>
<name>A0ABW9KM37_9BACT</name>
<dbReference type="SUPFAM" id="SSF55785">
    <property type="entry name" value="PYP-like sensor domain (PAS domain)"/>
    <property type="match status" value="2"/>
</dbReference>
<dbReference type="InterPro" id="IPR013767">
    <property type="entry name" value="PAS_fold"/>
</dbReference>
<dbReference type="Pfam" id="PF00512">
    <property type="entry name" value="HisKA"/>
    <property type="match status" value="1"/>
</dbReference>
<feature type="domain" description="PAC" evidence="11">
    <location>
        <begin position="208"/>
        <end position="260"/>
    </location>
</feature>
<evidence type="ECO:0000256" key="4">
    <source>
        <dbReference type="ARBA" id="ARBA00022679"/>
    </source>
</evidence>
<dbReference type="Proteomes" id="UP001634747">
    <property type="component" value="Unassembled WGS sequence"/>
</dbReference>
<dbReference type="SMART" id="SM00091">
    <property type="entry name" value="PAS"/>
    <property type="match status" value="2"/>
</dbReference>
<proteinExistence type="predicted"/>
<dbReference type="Pfam" id="PF13426">
    <property type="entry name" value="PAS_9"/>
    <property type="match status" value="1"/>
</dbReference>
<dbReference type="PROSITE" id="PS50113">
    <property type="entry name" value="PAC"/>
    <property type="match status" value="2"/>
</dbReference>
<evidence type="ECO:0000313" key="12">
    <source>
        <dbReference type="EMBL" id="MFN2975971.1"/>
    </source>
</evidence>
<feature type="domain" description="Histidine kinase" evidence="9">
    <location>
        <begin position="273"/>
        <end position="486"/>
    </location>
</feature>
<keyword evidence="6" id="KW-0418">Kinase</keyword>
<evidence type="ECO:0000259" key="11">
    <source>
        <dbReference type="PROSITE" id="PS50113"/>
    </source>
</evidence>
<dbReference type="CDD" id="cd00130">
    <property type="entry name" value="PAS"/>
    <property type="match status" value="2"/>
</dbReference>
<keyword evidence="8" id="KW-0902">Two-component regulatory system</keyword>
<dbReference type="PANTHER" id="PTHR43065:SF10">
    <property type="entry name" value="PEROXIDE STRESS-ACTIVATED HISTIDINE KINASE MAK3"/>
    <property type="match status" value="1"/>
</dbReference>
<dbReference type="InterPro" id="IPR035965">
    <property type="entry name" value="PAS-like_dom_sf"/>
</dbReference>
<evidence type="ECO:0000256" key="1">
    <source>
        <dbReference type="ARBA" id="ARBA00000085"/>
    </source>
</evidence>
<keyword evidence="7" id="KW-0067">ATP-binding</keyword>
<dbReference type="CDD" id="cd00082">
    <property type="entry name" value="HisKA"/>
    <property type="match status" value="1"/>
</dbReference>
<dbReference type="SUPFAM" id="SSF47384">
    <property type="entry name" value="Homodimeric domain of signal transducing histidine kinase"/>
    <property type="match status" value="1"/>
</dbReference>
<dbReference type="PROSITE" id="PS50112">
    <property type="entry name" value="PAS"/>
    <property type="match status" value="2"/>
</dbReference>
<dbReference type="InterPro" id="IPR036097">
    <property type="entry name" value="HisK_dim/P_sf"/>
</dbReference>
<evidence type="ECO:0000256" key="6">
    <source>
        <dbReference type="ARBA" id="ARBA00022777"/>
    </source>
</evidence>
<evidence type="ECO:0000259" key="10">
    <source>
        <dbReference type="PROSITE" id="PS50112"/>
    </source>
</evidence>
<keyword evidence="4" id="KW-0808">Transferase</keyword>